<accession>A0ABN2FE21</accession>
<dbReference type="PANTHER" id="PTHR15462">
    <property type="entry name" value="SERINE PROTEASE"/>
    <property type="match status" value="1"/>
</dbReference>
<organism evidence="3 4">
    <name type="scientific">Nonomuraea maheshkhaliensis</name>
    <dbReference type="NCBI Taxonomy" id="419590"/>
    <lineage>
        <taxon>Bacteria</taxon>
        <taxon>Bacillati</taxon>
        <taxon>Actinomycetota</taxon>
        <taxon>Actinomycetes</taxon>
        <taxon>Streptosporangiales</taxon>
        <taxon>Streptosporangiaceae</taxon>
        <taxon>Nonomuraea</taxon>
    </lineage>
</organism>
<dbReference type="RefSeq" id="WP_346107578.1">
    <property type="nucleotide sequence ID" value="NZ_BAAAMU010000031.1"/>
</dbReference>
<dbReference type="InterPro" id="IPR043504">
    <property type="entry name" value="Peptidase_S1_PA_chymotrypsin"/>
</dbReference>
<dbReference type="Gene3D" id="2.40.10.10">
    <property type="entry name" value="Trypsin-like serine proteases"/>
    <property type="match status" value="2"/>
</dbReference>
<evidence type="ECO:0000313" key="3">
    <source>
        <dbReference type="EMBL" id="GAA1642717.1"/>
    </source>
</evidence>
<feature type="signal peptide" evidence="2">
    <location>
        <begin position="1"/>
        <end position="20"/>
    </location>
</feature>
<proteinExistence type="predicted"/>
<keyword evidence="1 2" id="KW-0732">Signal</keyword>
<feature type="chain" id="PRO_5047003135" evidence="2">
    <location>
        <begin position="21"/>
        <end position="344"/>
    </location>
</feature>
<dbReference type="InterPro" id="IPR050966">
    <property type="entry name" value="Glutamyl_endopeptidase"/>
</dbReference>
<dbReference type="EMBL" id="BAAAMU010000031">
    <property type="protein sequence ID" value="GAA1642717.1"/>
    <property type="molecule type" value="Genomic_DNA"/>
</dbReference>
<dbReference type="PANTHER" id="PTHR15462:SF19">
    <property type="entry name" value="PEPTIDASE S1 DOMAIN-CONTAINING PROTEIN"/>
    <property type="match status" value="1"/>
</dbReference>
<protein>
    <submittedName>
        <fullName evidence="3">Peptidase</fullName>
    </submittedName>
</protein>
<evidence type="ECO:0000313" key="4">
    <source>
        <dbReference type="Proteomes" id="UP001500064"/>
    </source>
</evidence>
<dbReference type="Proteomes" id="UP001500064">
    <property type="component" value="Unassembled WGS sequence"/>
</dbReference>
<name>A0ABN2FE21_9ACTN</name>
<sequence length="344" mass="35184">MRILAVAGSITMLLGSGAVAAPTAFAAPMALAAPAALAAPTKDGPVEHRLATTFAAGDDYWTPERMRAAQPLAAPAGPAKAATSRATTSAAAGAPVEFAPVAGPRPGPKPTNGFPFVAKAAAQQTWKGGGLIAKTAGKVFGTGGNGKNFVASGTVVNSADGDVIVTVAHAMIDSEGRWSTNLVFVPAYKDGAAPYGKFTARTMYIWSGYYKDNAHQPPLDFGMLVVNKVKSKTPVQTVGGQGIRFNVTTEGTSNTLFGYPSNGNGGKTLQYCSGGSVDPSYGMKYAMLCDMGGGSSGGPWFQEFNRTTGTGYVVSAHALRNTTTSYGAYFGPEALATFRAAVAA</sequence>
<reference evidence="4" key="1">
    <citation type="journal article" date="2019" name="Int. J. Syst. Evol. Microbiol.">
        <title>The Global Catalogue of Microorganisms (GCM) 10K type strain sequencing project: providing services to taxonomists for standard genome sequencing and annotation.</title>
        <authorList>
            <consortium name="The Broad Institute Genomics Platform"/>
            <consortium name="The Broad Institute Genome Sequencing Center for Infectious Disease"/>
            <person name="Wu L."/>
            <person name="Ma J."/>
        </authorList>
    </citation>
    <scope>NUCLEOTIDE SEQUENCE [LARGE SCALE GENOMIC DNA]</scope>
    <source>
        <strain evidence="4">JCM 13929</strain>
    </source>
</reference>
<evidence type="ECO:0000256" key="2">
    <source>
        <dbReference type="SAM" id="SignalP"/>
    </source>
</evidence>
<keyword evidence="4" id="KW-1185">Reference proteome</keyword>
<dbReference type="SUPFAM" id="SSF50494">
    <property type="entry name" value="Trypsin-like serine proteases"/>
    <property type="match status" value="1"/>
</dbReference>
<dbReference type="InterPro" id="IPR009003">
    <property type="entry name" value="Peptidase_S1_PA"/>
</dbReference>
<gene>
    <name evidence="3" type="ORF">GCM10009733_044800</name>
</gene>
<comment type="caution">
    <text evidence="3">The sequence shown here is derived from an EMBL/GenBank/DDBJ whole genome shotgun (WGS) entry which is preliminary data.</text>
</comment>
<evidence type="ECO:0000256" key="1">
    <source>
        <dbReference type="ARBA" id="ARBA00022729"/>
    </source>
</evidence>